<dbReference type="InterPro" id="IPR002889">
    <property type="entry name" value="WSC_carb-bd"/>
</dbReference>
<feature type="non-terminal residue" evidence="2">
    <location>
        <position position="61"/>
    </location>
</feature>
<feature type="domain" description="WSC" evidence="1">
    <location>
        <begin position="9"/>
        <end position="60"/>
    </location>
</feature>
<dbReference type="AlphaFoldDB" id="A0A9P6IUL2"/>
<keyword evidence="3" id="KW-1185">Reference proteome</keyword>
<dbReference type="EMBL" id="JAAAHY010001838">
    <property type="protein sequence ID" value="KAF9946483.1"/>
    <property type="molecule type" value="Genomic_DNA"/>
</dbReference>
<evidence type="ECO:0000313" key="3">
    <source>
        <dbReference type="Proteomes" id="UP000738359"/>
    </source>
</evidence>
<protein>
    <recommendedName>
        <fullName evidence="1">WSC domain-containing protein</fullName>
    </recommendedName>
</protein>
<organism evidence="2 3">
    <name type="scientific">Mortierella alpina</name>
    <name type="common">Oleaginous fungus</name>
    <name type="synonym">Mortierella renispora</name>
    <dbReference type="NCBI Taxonomy" id="64518"/>
    <lineage>
        <taxon>Eukaryota</taxon>
        <taxon>Fungi</taxon>
        <taxon>Fungi incertae sedis</taxon>
        <taxon>Mucoromycota</taxon>
        <taxon>Mortierellomycotina</taxon>
        <taxon>Mortierellomycetes</taxon>
        <taxon>Mortierellales</taxon>
        <taxon>Mortierellaceae</taxon>
        <taxon>Mortierella</taxon>
    </lineage>
</organism>
<gene>
    <name evidence="2" type="ORF">BGZ70_003194</name>
</gene>
<proteinExistence type="predicted"/>
<accession>A0A9P6IUL2</accession>
<dbReference type="Proteomes" id="UP000738359">
    <property type="component" value="Unassembled WGS sequence"/>
</dbReference>
<dbReference type="Pfam" id="PF01822">
    <property type="entry name" value="WSC"/>
    <property type="match status" value="1"/>
</dbReference>
<evidence type="ECO:0000259" key="1">
    <source>
        <dbReference type="Pfam" id="PF01822"/>
    </source>
</evidence>
<evidence type="ECO:0000313" key="2">
    <source>
        <dbReference type="EMBL" id="KAF9946483.1"/>
    </source>
</evidence>
<sequence length="61" mass="6699">MSSPQQPTYLGCFHENIYSPDLTGEPPSIIARAEACFTHCSIGTWTYAAIRNRTICTCGDT</sequence>
<dbReference type="OrthoDB" id="74764at2759"/>
<comment type="caution">
    <text evidence="2">The sequence shown here is derived from an EMBL/GenBank/DDBJ whole genome shotgun (WGS) entry which is preliminary data.</text>
</comment>
<reference evidence="2" key="1">
    <citation type="journal article" date="2020" name="Fungal Divers.">
        <title>Resolving the Mortierellaceae phylogeny through synthesis of multi-gene phylogenetics and phylogenomics.</title>
        <authorList>
            <person name="Vandepol N."/>
            <person name="Liber J."/>
            <person name="Desiro A."/>
            <person name="Na H."/>
            <person name="Kennedy M."/>
            <person name="Barry K."/>
            <person name="Grigoriev I.V."/>
            <person name="Miller A.N."/>
            <person name="O'Donnell K."/>
            <person name="Stajich J.E."/>
            <person name="Bonito G."/>
        </authorList>
    </citation>
    <scope>NUCLEOTIDE SEQUENCE</scope>
    <source>
        <strain evidence="2">CK1249</strain>
    </source>
</reference>
<name>A0A9P6IUL2_MORAP</name>